<feature type="transmembrane region" description="Helical" evidence="5">
    <location>
        <begin position="6"/>
        <end position="25"/>
    </location>
</feature>
<protein>
    <recommendedName>
        <fullName evidence="6">Sodium/calcium exchanger membrane region domain-containing protein</fullName>
    </recommendedName>
</protein>
<feature type="transmembrane region" description="Helical" evidence="5">
    <location>
        <begin position="101"/>
        <end position="120"/>
    </location>
</feature>
<evidence type="ECO:0000256" key="5">
    <source>
        <dbReference type="SAM" id="Phobius"/>
    </source>
</evidence>
<dbReference type="InterPro" id="IPR044880">
    <property type="entry name" value="NCX_ion-bd_dom_sf"/>
</dbReference>
<dbReference type="FunCoup" id="M9SHZ5">
    <property type="interactions" value="17"/>
</dbReference>
<evidence type="ECO:0000256" key="1">
    <source>
        <dbReference type="ARBA" id="ARBA00004141"/>
    </source>
</evidence>
<dbReference type="EMBL" id="CP004049">
    <property type="protein sequence ID" value="AGI85758.1"/>
    <property type="molecule type" value="Genomic_DNA"/>
</dbReference>
<proteinExistence type="predicted"/>
<dbReference type="KEGG" id="max:MMALV_10230"/>
<dbReference type="GeneID" id="41321802"/>
<evidence type="ECO:0000256" key="2">
    <source>
        <dbReference type="ARBA" id="ARBA00022692"/>
    </source>
</evidence>
<dbReference type="Gene3D" id="1.20.1420.30">
    <property type="entry name" value="NCX, central ion-binding region"/>
    <property type="match status" value="1"/>
</dbReference>
<comment type="subcellular location">
    <subcellularLocation>
        <location evidence="1">Membrane</location>
        <topology evidence="1">Multi-pass membrane protein</topology>
    </subcellularLocation>
</comment>
<reference evidence="7 8" key="1">
    <citation type="journal article" date="2012" name="J. Bacteriol.">
        <title>Genome sequence of 'Candidatus Methanomethylophilus alvus' Mx1201, a methanogenic archaeon from the human gut belonging to a seventh order of methanogens.</title>
        <authorList>
            <person name="Borrel G."/>
            <person name="Harris H.M."/>
            <person name="Tottey W."/>
            <person name="Mihajlovski A."/>
            <person name="Parisot N."/>
            <person name="Peyretaillade E."/>
            <person name="Peyret P."/>
            <person name="Gribaldo S."/>
            <person name="O'Toole P.W."/>
            <person name="Brugere J.F."/>
        </authorList>
    </citation>
    <scope>NUCLEOTIDE SEQUENCE [LARGE SCALE GENOMIC DNA]</scope>
    <source>
        <strain evidence="7 8">Mx1201</strain>
    </source>
</reference>
<dbReference type="GO" id="GO:0055085">
    <property type="term" value="P:transmembrane transport"/>
    <property type="evidence" value="ECO:0007669"/>
    <property type="project" value="InterPro"/>
</dbReference>
<dbReference type="InterPro" id="IPR004837">
    <property type="entry name" value="NaCa_Exmemb"/>
</dbReference>
<dbReference type="GO" id="GO:0016020">
    <property type="term" value="C:membrane"/>
    <property type="evidence" value="ECO:0007669"/>
    <property type="project" value="UniProtKB-SubCell"/>
</dbReference>
<dbReference type="STRING" id="1236689.MMALV_10230"/>
<dbReference type="InParanoid" id="M9SHZ5"/>
<dbReference type="Proteomes" id="UP000012672">
    <property type="component" value="Chromosome"/>
</dbReference>
<keyword evidence="4 5" id="KW-0472">Membrane</keyword>
<dbReference type="Pfam" id="PF01699">
    <property type="entry name" value="Na_Ca_ex"/>
    <property type="match status" value="1"/>
</dbReference>
<keyword evidence="3 5" id="KW-1133">Transmembrane helix</keyword>
<evidence type="ECO:0000256" key="4">
    <source>
        <dbReference type="ARBA" id="ARBA00023136"/>
    </source>
</evidence>
<dbReference type="RefSeq" id="WP_015504905.1">
    <property type="nucleotide sequence ID" value="NC_020913.1"/>
</dbReference>
<evidence type="ECO:0000259" key="6">
    <source>
        <dbReference type="Pfam" id="PF01699"/>
    </source>
</evidence>
<feature type="transmembrane region" description="Helical" evidence="5">
    <location>
        <begin position="126"/>
        <end position="142"/>
    </location>
</feature>
<feature type="transmembrane region" description="Helical" evidence="5">
    <location>
        <begin position="37"/>
        <end position="57"/>
    </location>
</feature>
<keyword evidence="2 5" id="KW-0812">Transmembrane</keyword>
<name>M9SHZ5_METAX</name>
<sequence length="266" mass="27827">MSWLIGTAVGLALIAASAFLLVGSSKRVADRTGLEHYVFGISVLAVATVLPEVFKVLVTSDRAEMTDIVVGNGIGLVFLGITLMVFARLTDGDGSDIRRHVVVIGLAAVCLPLAGLLSYIGFAESLALVAAVQVLLFAVYLMRRSDERTVLPRPDTHGVTGKGLTLALAAFIIGMAAYGIGFELMSDGLLGMIDGAYDSISASHAGRLTEVVFKGLTVSLGEIILASITAVGGERKMAVGMLLGCIFLNSIFSCLGVLYLPLTGYR</sequence>
<dbReference type="eggNOG" id="arCOG02881">
    <property type="taxonomic scope" value="Archaea"/>
</dbReference>
<feature type="domain" description="Sodium/calcium exchanger membrane region" evidence="6">
    <location>
        <begin position="4"/>
        <end position="142"/>
    </location>
</feature>
<evidence type="ECO:0000313" key="7">
    <source>
        <dbReference type="EMBL" id="AGI85758.1"/>
    </source>
</evidence>
<feature type="transmembrane region" description="Helical" evidence="5">
    <location>
        <begin position="69"/>
        <end position="89"/>
    </location>
</feature>
<dbReference type="AlphaFoldDB" id="M9SHZ5"/>
<evidence type="ECO:0000256" key="3">
    <source>
        <dbReference type="ARBA" id="ARBA00022989"/>
    </source>
</evidence>
<feature type="transmembrane region" description="Helical" evidence="5">
    <location>
        <begin position="163"/>
        <end position="182"/>
    </location>
</feature>
<organism evidence="7 8">
    <name type="scientific">Methanomethylophilus alvi (strain Mx1201)</name>
    <dbReference type="NCBI Taxonomy" id="1236689"/>
    <lineage>
        <taxon>Archaea</taxon>
        <taxon>Methanobacteriati</taxon>
        <taxon>Thermoplasmatota</taxon>
        <taxon>Thermoplasmata</taxon>
        <taxon>Methanomassiliicoccales</taxon>
        <taxon>Methanomethylophilaceae</taxon>
        <taxon>Methanomethylophilus</taxon>
    </lineage>
</organism>
<feature type="transmembrane region" description="Helical" evidence="5">
    <location>
        <begin position="238"/>
        <end position="260"/>
    </location>
</feature>
<keyword evidence="8" id="KW-1185">Reference proteome</keyword>
<evidence type="ECO:0000313" key="8">
    <source>
        <dbReference type="Proteomes" id="UP000012672"/>
    </source>
</evidence>
<gene>
    <name evidence="7" type="ORF">MMALV_10230</name>
</gene>
<accession>M9SHZ5</accession>
<feature type="transmembrane region" description="Helical" evidence="5">
    <location>
        <begin position="211"/>
        <end position="231"/>
    </location>
</feature>
<dbReference type="HOGENOM" id="CLU_1044283_0_0_2"/>